<evidence type="ECO:0000313" key="3">
    <source>
        <dbReference type="Proteomes" id="UP001165430"/>
    </source>
</evidence>
<feature type="compositionally biased region" description="Basic residues" evidence="1">
    <location>
        <begin position="1"/>
        <end position="32"/>
    </location>
</feature>
<reference evidence="2" key="1">
    <citation type="submission" date="2022-03" db="EMBL/GenBank/DDBJ databases">
        <title>De novo assembled genomes of Belliella spp. (Cyclobacteriaceae) strains.</title>
        <authorList>
            <person name="Szabo A."/>
            <person name="Korponai K."/>
            <person name="Felfoldi T."/>
        </authorList>
    </citation>
    <scope>NUCLEOTIDE SEQUENCE</scope>
    <source>
        <strain evidence="2">DSM 111903</strain>
    </source>
</reference>
<accession>A0ABS9VBF3</accession>
<evidence type="ECO:0000313" key="2">
    <source>
        <dbReference type="EMBL" id="MCH7413772.1"/>
    </source>
</evidence>
<evidence type="ECO:0000256" key="1">
    <source>
        <dbReference type="SAM" id="MobiDB-lite"/>
    </source>
</evidence>
<feature type="compositionally biased region" description="Basic and acidic residues" evidence="1">
    <location>
        <begin position="38"/>
        <end position="51"/>
    </location>
</feature>
<gene>
    <name evidence="2" type="ORF">MM213_09775</name>
</gene>
<protein>
    <recommendedName>
        <fullName evidence="4">ATP-binding protein</fullName>
    </recommendedName>
</protein>
<proteinExistence type="predicted"/>
<sequence length="345" mass="39864">MKKLYTTSKFKKLNSQRSKKRLRNRVRRKNKKYNPTIRKTENESVRPVERKPTQNIEAPKKFSLIENTEEVLAYFKTARTYLSEGYPIRFDISEIDALTTDAIALQIARIKDANFHKNKGILGNAPNNPKLKELFLQSGFYNYVQTQGPKPQIKDTTLIHKITDNKVEPLIAKEACLSGLRHTFNSEEIFDPLYDIIIEIMQNTNNHAGEERGKYDWWIHIYNDPISKTSKYTFLDLGVGIFESLPARTFKEKTLAEKLGFSHNVDLIEPLFNGEIKSRTGRPERGNGIPQVYDSSKDKAFSKFVLITNDVFVNLKTLETKKLKNNFSGTLFYWELKQDNDGNGN</sequence>
<name>A0ABS9VBF3_9BACT</name>
<dbReference type="RefSeq" id="WP_241411806.1">
    <property type="nucleotide sequence ID" value="NZ_JAKZGO010000007.1"/>
</dbReference>
<dbReference type="EMBL" id="JAKZGO010000007">
    <property type="protein sequence ID" value="MCH7413772.1"/>
    <property type="molecule type" value="Genomic_DNA"/>
</dbReference>
<dbReference type="Proteomes" id="UP001165430">
    <property type="component" value="Unassembled WGS sequence"/>
</dbReference>
<organism evidence="2 3">
    <name type="scientific">Belliella alkalica</name>
    <dbReference type="NCBI Taxonomy" id="1730871"/>
    <lineage>
        <taxon>Bacteria</taxon>
        <taxon>Pseudomonadati</taxon>
        <taxon>Bacteroidota</taxon>
        <taxon>Cytophagia</taxon>
        <taxon>Cytophagales</taxon>
        <taxon>Cyclobacteriaceae</taxon>
        <taxon>Belliella</taxon>
    </lineage>
</organism>
<comment type="caution">
    <text evidence="2">The sequence shown here is derived from an EMBL/GenBank/DDBJ whole genome shotgun (WGS) entry which is preliminary data.</text>
</comment>
<feature type="region of interest" description="Disordered" evidence="1">
    <location>
        <begin position="1"/>
        <end position="51"/>
    </location>
</feature>
<evidence type="ECO:0008006" key="4">
    <source>
        <dbReference type="Google" id="ProtNLM"/>
    </source>
</evidence>
<keyword evidence="3" id="KW-1185">Reference proteome</keyword>